<dbReference type="InterPro" id="IPR017978">
    <property type="entry name" value="GPCR_3_C"/>
</dbReference>
<sequence>MLNIIKKCVSETFPNNNQFITEFVIDTYDINDSIQRYNLKFNLTTNFFNENEEIQDLTNIKTVIICSKENIDNKKTTLLLWNTAYPSGPLYLSLVYLNAFPIWLNKQENKSFCLRVDSVGWSDNVNAKICDDNDPNIPCPDLIVLGTTQLAYRNNNGETLDLKKYFRKFFKETGNSLESLMYKYSLYDYFLNNEWLAVPIIVDFRTFRFNKTTFDYCINKGYDLHYPPPLSDYWGTNYQKTWTWEKVVEYSKMITECTKNPGLKFFGGVSEDAKFFISYCQSVGIPFIIDDNELNIKKCGLRGKENIKKLLPLKTLFENHYIEEWLDPEQIENWKKKEYPKTIKDQPIFTYFKPQNPNYTLTNGMMIDVLDNSKYSDLFHTYYPGTSTFLGGSGIIITKKSKYPDILFEYIKILVDDNYPYFSELNVSITPFENIFGKRCNESTVKKSKKDLCNSLLESEGTYPYYFEYDGHINTIYLSHISVNSDRGILIDTKNSLNSGIFNSIFENKNYICDNSANYKKNTITYSNKYELLFPIKNNEVIILKSMEDIEIKLNDNEICSIYDDTLKKGKPMQFPYSTFSEINDFEVNAPVSLFLAHLYYKHNNTNEGSFEDILNECCDNVDYSFLPSCLNNNNIITSIGECDEKTLERKITYINCKLPDNSNNDIRQAIQCSYIPYKNSKGIFITVLVGFLISLIISTIILNISVLFWIGEYKKINCILKVWTMIIGITGFISSYSIKSEIIISVYNNRNITKSNNKYRSFLSYIIMGIIQTILLIIWTFTQKGVIQKERFKDNINYSYDICSYGNEYIITIIYSIDYILLLISIFMAYRGRKVPSDFYDSKKVFITSLISIFLLTLCYLAVIMDFNTITPYIIILILIILTTLVINIIFIIPKVLIIFNINIESEVSVVVVSTQNKIDTRDFERTSDKSRRFSTMYNTVKR</sequence>
<feature type="transmembrane region" description="Helical" evidence="9">
    <location>
        <begin position="846"/>
        <end position="865"/>
    </location>
</feature>
<dbReference type="AlphaFoldDB" id="A0A1Y1X8G7"/>
<evidence type="ECO:0000256" key="9">
    <source>
        <dbReference type="SAM" id="Phobius"/>
    </source>
</evidence>
<dbReference type="Gene3D" id="3.40.190.10">
    <property type="entry name" value="Periplasmic binding protein-like II"/>
    <property type="match status" value="1"/>
</dbReference>
<feature type="transmembrane region" description="Helical" evidence="9">
    <location>
        <begin position="810"/>
        <end position="831"/>
    </location>
</feature>
<dbReference type="GO" id="GO:0004965">
    <property type="term" value="F:G protein-coupled GABA receptor activity"/>
    <property type="evidence" value="ECO:0007669"/>
    <property type="project" value="InterPro"/>
</dbReference>
<evidence type="ECO:0000259" key="10">
    <source>
        <dbReference type="PROSITE" id="PS50259"/>
    </source>
</evidence>
<reference evidence="11 12" key="1">
    <citation type="submission" date="2016-08" db="EMBL/GenBank/DDBJ databases">
        <title>A Parts List for Fungal Cellulosomes Revealed by Comparative Genomics.</title>
        <authorList>
            <consortium name="DOE Joint Genome Institute"/>
            <person name="Haitjema C.H."/>
            <person name="Gilmore S.P."/>
            <person name="Henske J.K."/>
            <person name="Solomon K.V."/>
            <person name="De Groot R."/>
            <person name="Kuo A."/>
            <person name="Mondo S.J."/>
            <person name="Salamov A.A."/>
            <person name="Labutti K."/>
            <person name="Zhao Z."/>
            <person name="Chiniquy J."/>
            <person name="Barry K."/>
            <person name="Brewer H.M."/>
            <person name="Purvine S.O."/>
            <person name="Wright A.T."/>
            <person name="Boxma B."/>
            <person name="Van Alen T."/>
            <person name="Hackstein J.H."/>
            <person name="Baker S.E."/>
            <person name="Grigoriev I.V."/>
            <person name="O'Malley M.A."/>
        </authorList>
    </citation>
    <scope>NUCLEOTIDE SEQUENCE [LARGE SCALE GENOMIC DNA]</scope>
    <source>
        <strain evidence="11 12">S4</strain>
    </source>
</reference>
<feature type="transmembrane region" description="Helical" evidence="9">
    <location>
        <begin position="760"/>
        <end position="782"/>
    </location>
</feature>
<evidence type="ECO:0000256" key="7">
    <source>
        <dbReference type="ARBA" id="ARBA00023180"/>
    </source>
</evidence>
<evidence type="ECO:0000256" key="4">
    <source>
        <dbReference type="ARBA" id="ARBA00023040"/>
    </source>
</evidence>
<reference evidence="11 12" key="2">
    <citation type="submission" date="2016-08" db="EMBL/GenBank/DDBJ databases">
        <title>Pervasive Adenine N6-methylation of Active Genes in Fungi.</title>
        <authorList>
            <consortium name="DOE Joint Genome Institute"/>
            <person name="Mondo S.J."/>
            <person name="Dannebaum R.O."/>
            <person name="Kuo R.C."/>
            <person name="Labutti K."/>
            <person name="Haridas S."/>
            <person name="Kuo A."/>
            <person name="Salamov A."/>
            <person name="Ahrendt S.R."/>
            <person name="Lipzen A."/>
            <person name="Sullivan W."/>
            <person name="Andreopoulos W.B."/>
            <person name="Clum A."/>
            <person name="Lindquist E."/>
            <person name="Daum C."/>
            <person name="Ramamoorthy G.K."/>
            <person name="Gryganskyi A."/>
            <person name="Culley D."/>
            <person name="Magnuson J.K."/>
            <person name="James T.Y."/>
            <person name="O'Malley M.A."/>
            <person name="Stajich J.E."/>
            <person name="Spatafora J.W."/>
            <person name="Visel A."/>
            <person name="Grigoriev I.V."/>
        </authorList>
    </citation>
    <scope>NUCLEOTIDE SEQUENCE [LARGE SCALE GENOMIC DNA]</scope>
    <source>
        <strain evidence="11 12">S4</strain>
    </source>
</reference>
<gene>
    <name evidence="11" type="ORF">BCR32DRAFT_292924</name>
</gene>
<keyword evidence="2 9" id="KW-0812">Transmembrane</keyword>
<keyword evidence="12" id="KW-1185">Reference proteome</keyword>
<evidence type="ECO:0000256" key="1">
    <source>
        <dbReference type="ARBA" id="ARBA00004141"/>
    </source>
</evidence>
<evidence type="ECO:0000256" key="2">
    <source>
        <dbReference type="ARBA" id="ARBA00022692"/>
    </source>
</evidence>
<feature type="transmembrane region" description="Helical" evidence="9">
    <location>
        <begin position="871"/>
        <end position="894"/>
    </location>
</feature>
<proteinExistence type="predicted"/>
<keyword evidence="5 9" id="KW-0472">Membrane</keyword>
<evidence type="ECO:0000256" key="3">
    <source>
        <dbReference type="ARBA" id="ARBA00022989"/>
    </source>
</evidence>
<name>A0A1Y1X8G7_9FUNG</name>
<evidence type="ECO:0000313" key="11">
    <source>
        <dbReference type="EMBL" id="ORX82022.1"/>
    </source>
</evidence>
<organism evidence="11 12">
    <name type="scientific">Anaeromyces robustus</name>
    <dbReference type="NCBI Taxonomy" id="1754192"/>
    <lineage>
        <taxon>Eukaryota</taxon>
        <taxon>Fungi</taxon>
        <taxon>Fungi incertae sedis</taxon>
        <taxon>Chytridiomycota</taxon>
        <taxon>Chytridiomycota incertae sedis</taxon>
        <taxon>Neocallimastigomycetes</taxon>
        <taxon>Neocallimastigales</taxon>
        <taxon>Neocallimastigaceae</taxon>
        <taxon>Anaeromyces</taxon>
    </lineage>
</organism>
<feature type="domain" description="G-protein coupled receptors family 3 profile" evidence="10">
    <location>
        <begin position="696"/>
        <end position="901"/>
    </location>
</feature>
<dbReference type="PROSITE" id="PS50259">
    <property type="entry name" value="G_PROTEIN_RECEP_F3_4"/>
    <property type="match status" value="1"/>
</dbReference>
<keyword evidence="8" id="KW-0807">Transducer</keyword>
<feature type="transmembrane region" description="Helical" evidence="9">
    <location>
        <begin position="723"/>
        <end position="739"/>
    </location>
</feature>
<dbReference type="SUPFAM" id="SSF53850">
    <property type="entry name" value="Periplasmic binding protein-like II"/>
    <property type="match status" value="1"/>
</dbReference>
<dbReference type="STRING" id="1754192.A0A1Y1X8G7"/>
<keyword evidence="3 9" id="KW-1133">Transmembrane helix</keyword>
<keyword evidence="6" id="KW-0675">Receptor</keyword>
<comment type="subcellular location">
    <subcellularLocation>
        <location evidence="1">Membrane</location>
        <topology evidence="1">Multi-pass membrane protein</topology>
    </subcellularLocation>
</comment>
<dbReference type="InterPro" id="IPR002455">
    <property type="entry name" value="GPCR3_GABA-B"/>
</dbReference>
<keyword evidence="7" id="KW-0325">Glycoprotein</keyword>
<keyword evidence="4" id="KW-0297">G-protein coupled receptor</keyword>
<dbReference type="PANTHER" id="PTHR10519:SF20">
    <property type="entry name" value="G-PROTEIN COUPLED RECEPTOR 156-RELATED"/>
    <property type="match status" value="1"/>
</dbReference>
<dbReference type="GO" id="GO:0038039">
    <property type="term" value="C:G protein-coupled receptor heterodimeric complex"/>
    <property type="evidence" value="ECO:0007669"/>
    <property type="project" value="TreeGrafter"/>
</dbReference>
<accession>A0A1Y1X8G7</accession>
<dbReference type="Proteomes" id="UP000193944">
    <property type="component" value="Unassembled WGS sequence"/>
</dbReference>
<dbReference type="EMBL" id="MCFG01000105">
    <property type="protein sequence ID" value="ORX82022.1"/>
    <property type="molecule type" value="Genomic_DNA"/>
</dbReference>
<evidence type="ECO:0000256" key="6">
    <source>
        <dbReference type="ARBA" id="ARBA00023170"/>
    </source>
</evidence>
<comment type="caution">
    <text evidence="11">The sequence shown here is derived from an EMBL/GenBank/DDBJ whole genome shotgun (WGS) entry which is preliminary data.</text>
</comment>
<dbReference type="PANTHER" id="PTHR10519">
    <property type="entry name" value="GABA-B RECEPTOR"/>
    <property type="match status" value="1"/>
</dbReference>
<dbReference type="Pfam" id="PF00003">
    <property type="entry name" value="7tm_3"/>
    <property type="match status" value="1"/>
</dbReference>
<evidence type="ECO:0000256" key="8">
    <source>
        <dbReference type="ARBA" id="ARBA00023224"/>
    </source>
</evidence>
<dbReference type="OrthoDB" id="2142773at2759"/>
<feature type="transmembrane region" description="Helical" evidence="9">
    <location>
        <begin position="684"/>
        <end position="711"/>
    </location>
</feature>
<evidence type="ECO:0000313" key="12">
    <source>
        <dbReference type="Proteomes" id="UP000193944"/>
    </source>
</evidence>
<evidence type="ECO:0000256" key="5">
    <source>
        <dbReference type="ARBA" id="ARBA00023136"/>
    </source>
</evidence>
<protein>
    <recommendedName>
        <fullName evidence="10">G-protein coupled receptors family 3 profile domain-containing protein</fullName>
    </recommendedName>
</protein>